<dbReference type="GO" id="GO:0006974">
    <property type="term" value="P:DNA damage response"/>
    <property type="evidence" value="ECO:0007669"/>
    <property type="project" value="UniProtKB-KW"/>
</dbReference>
<dbReference type="GO" id="GO:0005737">
    <property type="term" value="C:cytoplasm"/>
    <property type="evidence" value="ECO:0007669"/>
    <property type="project" value="TreeGrafter"/>
</dbReference>
<dbReference type="FunFam" id="1.10.510.10:FF:000301">
    <property type="entry name" value="Serine/threonine-protein kinase Chk1"/>
    <property type="match status" value="1"/>
</dbReference>
<dbReference type="PROSITE" id="PS00107">
    <property type="entry name" value="PROTEIN_KINASE_ATP"/>
    <property type="match status" value="1"/>
</dbReference>
<dbReference type="Gene3D" id="3.30.310.80">
    <property type="entry name" value="Kinase associated domain 1, KA1"/>
    <property type="match status" value="1"/>
</dbReference>
<reference evidence="18 19" key="1">
    <citation type="submission" date="2025-04" db="UniProtKB">
        <authorList>
            <consortium name="RefSeq"/>
        </authorList>
    </citation>
    <scope>IDENTIFICATION</scope>
    <source>
        <tissue evidence="18 19">Entire body</tissue>
    </source>
</reference>
<comment type="subcellular location">
    <subcellularLocation>
        <location evidence="1">Nucleus</location>
    </subcellularLocation>
</comment>
<evidence type="ECO:0000256" key="14">
    <source>
        <dbReference type="PROSITE-ProRule" id="PRU10141"/>
    </source>
</evidence>
<proteinExistence type="inferred from homology"/>
<keyword evidence="17" id="KW-1185">Reference proteome</keyword>
<dbReference type="PROSITE" id="PS50011">
    <property type="entry name" value="PROTEIN_KINASE_DOM"/>
    <property type="match status" value="1"/>
</dbReference>
<dbReference type="RefSeq" id="XP_025833797.1">
    <property type="nucleotide sequence ID" value="XM_025978012.1"/>
</dbReference>
<keyword evidence="7" id="KW-0227">DNA damage</keyword>
<keyword evidence="8 18" id="KW-0418">Kinase</keyword>
<dbReference type="GO" id="GO:0004674">
    <property type="term" value="F:protein serine/threonine kinase activity"/>
    <property type="evidence" value="ECO:0007669"/>
    <property type="project" value="UniProtKB-KW"/>
</dbReference>
<accession>A0A7F5RCU6</accession>
<evidence type="ECO:0000256" key="11">
    <source>
        <dbReference type="ARBA" id="ARBA00023306"/>
    </source>
</evidence>
<sequence length="462" mass="53083">MTMKMFVEDWKFGGVLGEGAFGEVKLLINVNTNAKVAVKMINLRKHNDAHMMVKKEICIQKTLSHENVLKLYGSRQEDDVLMMFLEYAIGGELFDRIEPDVGMPAGQAQYYMKQLLNGVQYLHQKGIAHRDIKPENLLIDENDVLKICDFGLATMFRLKGRERLLDKKCGTLPYVAPEVISGESYHAEPADTWSCGVVLICMLCGEAPFNQASTECSYYRKWITGNYMLTSPWTKLQYSALNLVKKILLPNPKKRISIPQILEHSWINSTFNYKDDQSLYKEPLSKRLIYDDTFDGPNLSYSQPTPCLPSIDMKDVINLLRDKSGSNLCYSQPTHNDDLMINSQLPLTQTQTINLNTFQCMVKRMTRFFVKQDWEKVLEILGAALDQFHYTWNLDESGVITISTVDTRRMPLVFKINLIEMDSKLLLDFRLSKGCGLEFKRRFIKLKHVLRDVIDKDVTVPS</sequence>
<gene>
    <name evidence="18 19" type="primary">LOC108739864</name>
</gene>
<evidence type="ECO:0000313" key="17">
    <source>
        <dbReference type="Proteomes" id="UP000192223"/>
    </source>
</evidence>
<dbReference type="GO" id="GO:0005634">
    <property type="term" value="C:nucleus"/>
    <property type="evidence" value="ECO:0007669"/>
    <property type="project" value="UniProtKB-SubCell"/>
</dbReference>
<dbReference type="OrthoDB" id="539158at2759"/>
<feature type="domain" description="Protein kinase" evidence="16">
    <location>
        <begin position="10"/>
        <end position="267"/>
    </location>
</feature>
<evidence type="ECO:0000256" key="10">
    <source>
        <dbReference type="ARBA" id="ARBA00023242"/>
    </source>
</evidence>
<evidence type="ECO:0000256" key="5">
    <source>
        <dbReference type="ARBA" id="ARBA00022679"/>
    </source>
</evidence>
<keyword evidence="4 15" id="KW-0723">Serine/threonine-protein kinase</keyword>
<keyword evidence="10" id="KW-0539">Nucleus</keyword>
<comment type="similarity">
    <text evidence="2">Belongs to the protein kinase superfamily. CAMK Ser/Thr protein kinase family. NIM1 subfamily.</text>
</comment>
<evidence type="ECO:0000256" key="13">
    <source>
        <dbReference type="ARBA" id="ARBA00048679"/>
    </source>
</evidence>
<organism evidence="17 18">
    <name type="scientific">Agrilus planipennis</name>
    <name type="common">Emerald ash borer</name>
    <name type="synonym">Agrilus marcopoli</name>
    <dbReference type="NCBI Taxonomy" id="224129"/>
    <lineage>
        <taxon>Eukaryota</taxon>
        <taxon>Metazoa</taxon>
        <taxon>Ecdysozoa</taxon>
        <taxon>Arthropoda</taxon>
        <taxon>Hexapoda</taxon>
        <taxon>Insecta</taxon>
        <taxon>Pterygota</taxon>
        <taxon>Neoptera</taxon>
        <taxon>Endopterygota</taxon>
        <taxon>Coleoptera</taxon>
        <taxon>Polyphaga</taxon>
        <taxon>Elateriformia</taxon>
        <taxon>Buprestoidea</taxon>
        <taxon>Buprestidae</taxon>
        <taxon>Agrilinae</taxon>
        <taxon>Agrilus</taxon>
    </lineage>
</organism>
<name>A0A7F5RCU6_AGRPL</name>
<dbReference type="PROSITE" id="PS00108">
    <property type="entry name" value="PROTEIN_KINASE_ST"/>
    <property type="match status" value="1"/>
</dbReference>
<dbReference type="InterPro" id="IPR011009">
    <property type="entry name" value="Kinase-like_dom_sf"/>
</dbReference>
<protein>
    <recommendedName>
        <fullName evidence="3">non-specific serine/threonine protein kinase</fullName>
        <ecNumber evidence="3">2.7.11.1</ecNumber>
    </recommendedName>
</protein>
<keyword evidence="11" id="KW-0131">Cell cycle</keyword>
<keyword evidence="9 14" id="KW-0067">ATP-binding</keyword>
<evidence type="ECO:0000256" key="1">
    <source>
        <dbReference type="ARBA" id="ARBA00004123"/>
    </source>
</evidence>
<evidence type="ECO:0000256" key="9">
    <source>
        <dbReference type="ARBA" id="ARBA00022840"/>
    </source>
</evidence>
<dbReference type="AlphaFoldDB" id="A0A7F5RCU6"/>
<dbReference type="PANTHER" id="PTHR24346">
    <property type="entry name" value="MAP/MICROTUBULE AFFINITY-REGULATING KINASE"/>
    <property type="match status" value="1"/>
</dbReference>
<evidence type="ECO:0000259" key="16">
    <source>
        <dbReference type="PROSITE" id="PS50011"/>
    </source>
</evidence>
<evidence type="ECO:0000256" key="4">
    <source>
        <dbReference type="ARBA" id="ARBA00022527"/>
    </source>
</evidence>
<keyword evidence="5" id="KW-0808">Transferase</keyword>
<dbReference type="SMART" id="SM00220">
    <property type="entry name" value="S_TKc"/>
    <property type="match status" value="1"/>
</dbReference>
<dbReference type="GeneID" id="108739864"/>
<comment type="catalytic activity">
    <reaction evidence="13">
        <text>L-seryl-[protein] + ATP = O-phospho-L-seryl-[protein] + ADP + H(+)</text>
        <dbReference type="Rhea" id="RHEA:17989"/>
        <dbReference type="Rhea" id="RHEA-COMP:9863"/>
        <dbReference type="Rhea" id="RHEA-COMP:11604"/>
        <dbReference type="ChEBI" id="CHEBI:15378"/>
        <dbReference type="ChEBI" id="CHEBI:29999"/>
        <dbReference type="ChEBI" id="CHEBI:30616"/>
        <dbReference type="ChEBI" id="CHEBI:83421"/>
        <dbReference type="ChEBI" id="CHEBI:456216"/>
        <dbReference type="EC" id="2.7.11.1"/>
    </reaction>
</comment>
<dbReference type="FunFam" id="3.30.200.20:FF:000229">
    <property type="entry name" value="Serine/threonine-protein kinase Chk1"/>
    <property type="match status" value="1"/>
</dbReference>
<dbReference type="InterPro" id="IPR017441">
    <property type="entry name" value="Protein_kinase_ATP_BS"/>
</dbReference>
<evidence type="ECO:0000256" key="6">
    <source>
        <dbReference type="ARBA" id="ARBA00022741"/>
    </source>
</evidence>
<feature type="binding site" evidence="14">
    <location>
        <position position="39"/>
    </location>
    <ligand>
        <name>ATP</name>
        <dbReference type="ChEBI" id="CHEBI:30616"/>
    </ligand>
</feature>
<dbReference type="RefSeq" id="XP_025833796.1">
    <property type="nucleotide sequence ID" value="XM_025978011.1"/>
</dbReference>
<comment type="catalytic activity">
    <reaction evidence="12">
        <text>L-threonyl-[protein] + ATP = O-phospho-L-threonyl-[protein] + ADP + H(+)</text>
        <dbReference type="Rhea" id="RHEA:46608"/>
        <dbReference type="Rhea" id="RHEA-COMP:11060"/>
        <dbReference type="Rhea" id="RHEA-COMP:11605"/>
        <dbReference type="ChEBI" id="CHEBI:15378"/>
        <dbReference type="ChEBI" id="CHEBI:30013"/>
        <dbReference type="ChEBI" id="CHEBI:30616"/>
        <dbReference type="ChEBI" id="CHEBI:61977"/>
        <dbReference type="ChEBI" id="CHEBI:456216"/>
        <dbReference type="EC" id="2.7.11.1"/>
    </reaction>
</comment>
<dbReference type="SUPFAM" id="SSF56112">
    <property type="entry name" value="Protein kinase-like (PK-like)"/>
    <property type="match status" value="1"/>
</dbReference>
<dbReference type="PANTHER" id="PTHR24346:SF107">
    <property type="entry name" value="SERINE_THREONINE-PROTEIN KINASE CHK1"/>
    <property type="match status" value="1"/>
</dbReference>
<keyword evidence="6 14" id="KW-0547">Nucleotide-binding</keyword>
<evidence type="ECO:0000256" key="7">
    <source>
        <dbReference type="ARBA" id="ARBA00022763"/>
    </source>
</evidence>
<dbReference type="GO" id="GO:0005524">
    <property type="term" value="F:ATP binding"/>
    <property type="evidence" value="ECO:0007669"/>
    <property type="project" value="UniProtKB-UniRule"/>
</dbReference>
<dbReference type="EC" id="2.7.11.1" evidence="3"/>
<dbReference type="CTD" id="2922"/>
<evidence type="ECO:0000313" key="18">
    <source>
        <dbReference type="RefSeq" id="XP_025833796.1"/>
    </source>
</evidence>
<evidence type="ECO:0000313" key="19">
    <source>
        <dbReference type="RefSeq" id="XP_025833797.1"/>
    </source>
</evidence>
<dbReference type="Gene3D" id="1.10.510.10">
    <property type="entry name" value="Transferase(Phosphotransferase) domain 1"/>
    <property type="match status" value="1"/>
</dbReference>
<dbReference type="GO" id="GO:0033314">
    <property type="term" value="P:mitotic DNA replication checkpoint signaling"/>
    <property type="evidence" value="ECO:0007669"/>
    <property type="project" value="UniProtKB-ARBA"/>
</dbReference>
<evidence type="ECO:0000256" key="2">
    <source>
        <dbReference type="ARBA" id="ARBA00010791"/>
    </source>
</evidence>
<evidence type="ECO:0000256" key="3">
    <source>
        <dbReference type="ARBA" id="ARBA00012513"/>
    </source>
</evidence>
<dbReference type="InterPro" id="IPR000719">
    <property type="entry name" value="Prot_kinase_dom"/>
</dbReference>
<dbReference type="KEGG" id="apln:108739864"/>
<dbReference type="Proteomes" id="UP000192223">
    <property type="component" value="Unplaced"/>
</dbReference>
<dbReference type="Pfam" id="PF00069">
    <property type="entry name" value="Pkinase"/>
    <property type="match status" value="1"/>
</dbReference>
<evidence type="ECO:0000256" key="15">
    <source>
        <dbReference type="RuleBase" id="RU000304"/>
    </source>
</evidence>
<evidence type="ECO:0000256" key="8">
    <source>
        <dbReference type="ARBA" id="ARBA00022777"/>
    </source>
</evidence>
<dbReference type="InterPro" id="IPR008271">
    <property type="entry name" value="Ser/Thr_kinase_AS"/>
</dbReference>
<evidence type="ECO:0000256" key="12">
    <source>
        <dbReference type="ARBA" id="ARBA00047899"/>
    </source>
</evidence>